<dbReference type="OrthoDB" id="6769086at2759"/>
<name>A0A3P7D3M5_SCHSO</name>
<dbReference type="EMBL" id="UYSU01039378">
    <property type="protein sequence ID" value="VDM01246.1"/>
    <property type="molecule type" value="Genomic_DNA"/>
</dbReference>
<dbReference type="Proteomes" id="UP000275846">
    <property type="component" value="Unassembled WGS sequence"/>
</dbReference>
<protein>
    <submittedName>
        <fullName evidence="1">Uncharacterized protein</fullName>
    </submittedName>
</protein>
<organism evidence="1 2">
    <name type="scientific">Schistocephalus solidus</name>
    <name type="common">Tapeworm</name>
    <dbReference type="NCBI Taxonomy" id="70667"/>
    <lineage>
        <taxon>Eukaryota</taxon>
        <taxon>Metazoa</taxon>
        <taxon>Spiralia</taxon>
        <taxon>Lophotrochozoa</taxon>
        <taxon>Platyhelminthes</taxon>
        <taxon>Cestoda</taxon>
        <taxon>Eucestoda</taxon>
        <taxon>Diphyllobothriidea</taxon>
        <taxon>Diphyllobothriidae</taxon>
        <taxon>Schistocephalus</taxon>
    </lineage>
</organism>
<dbReference type="AlphaFoldDB" id="A0A3P7D3M5"/>
<reference evidence="1 2" key="1">
    <citation type="submission" date="2018-11" db="EMBL/GenBank/DDBJ databases">
        <authorList>
            <consortium name="Pathogen Informatics"/>
        </authorList>
    </citation>
    <scope>NUCLEOTIDE SEQUENCE [LARGE SCALE GENOMIC DNA]</scope>
    <source>
        <strain evidence="1 2">NST_G2</strain>
    </source>
</reference>
<accession>A0A3P7D3M5</accession>
<sequence>MAEMEQLRGHPFKLQRKLVHTDVRRNAFSQRVLGAWNGLPDEVVLSETVGTFNYKLDTHFLRNY</sequence>
<gene>
    <name evidence="1" type="ORF">SSLN_LOCUS14860</name>
</gene>
<evidence type="ECO:0000313" key="1">
    <source>
        <dbReference type="EMBL" id="VDM01246.1"/>
    </source>
</evidence>
<proteinExistence type="predicted"/>
<keyword evidence="2" id="KW-1185">Reference proteome</keyword>
<evidence type="ECO:0000313" key="2">
    <source>
        <dbReference type="Proteomes" id="UP000275846"/>
    </source>
</evidence>